<feature type="signal peptide" evidence="8">
    <location>
        <begin position="1"/>
        <end position="23"/>
    </location>
</feature>
<dbReference type="Pfam" id="PF01476">
    <property type="entry name" value="LysM"/>
    <property type="match status" value="1"/>
</dbReference>
<reference evidence="10 11" key="1">
    <citation type="journal article" date="2014" name="PLoS ONE">
        <title>Global Analysis of Gene Expression Profiles in Physic Nut (Jatropha curcas L.) Seedlings Exposed to Salt Stress.</title>
        <authorList>
            <person name="Zhang L."/>
            <person name="Zhang C."/>
            <person name="Wu P."/>
            <person name="Chen Y."/>
            <person name="Li M."/>
            <person name="Jiang H."/>
            <person name="Wu G."/>
        </authorList>
    </citation>
    <scope>NUCLEOTIDE SEQUENCE [LARGE SCALE GENOMIC DNA]</scope>
    <source>
        <strain evidence="11">cv. GZQX0401</strain>
        <tissue evidence="10">Young leaves</tissue>
    </source>
</reference>
<feature type="domain" description="LysM" evidence="9">
    <location>
        <begin position="154"/>
        <end position="200"/>
    </location>
</feature>
<dbReference type="GO" id="GO:0005886">
    <property type="term" value="C:plasma membrane"/>
    <property type="evidence" value="ECO:0007669"/>
    <property type="project" value="UniProtKB-SubCell"/>
</dbReference>
<dbReference type="GO" id="GO:0019199">
    <property type="term" value="F:transmembrane receptor protein kinase activity"/>
    <property type="evidence" value="ECO:0007669"/>
    <property type="project" value="InterPro"/>
</dbReference>
<evidence type="ECO:0000256" key="5">
    <source>
        <dbReference type="ARBA" id="ARBA00022989"/>
    </source>
</evidence>
<dbReference type="OrthoDB" id="4062651at2759"/>
<evidence type="ECO:0000256" key="6">
    <source>
        <dbReference type="ARBA" id="ARBA00023136"/>
    </source>
</evidence>
<proteinExistence type="predicted"/>
<dbReference type="EMBL" id="KK914893">
    <property type="protein sequence ID" value="KDP26642.1"/>
    <property type="molecule type" value="Genomic_DNA"/>
</dbReference>
<keyword evidence="2" id="KW-1003">Cell membrane</keyword>
<evidence type="ECO:0000256" key="2">
    <source>
        <dbReference type="ARBA" id="ARBA00022475"/>
    </source>
</evidence>
<dbReference type="SMART" id="SM00257">
    <property type="entry name" value="LysM"/>
    <property type="match status" value="1"/>
</dbReference>
<evidence type="ECO:0000256" key="3">
    <source>
        <dbReference type="ARBA" id="ARBA00022692"/>
    </source>
</evidence>
<keyword evidence="7" id="KW-1015">Disulfide bond</keyword>
<dbReference type="SUPFAM" id="SSF54106">
    <property type="entry name" value="LysM domain"/>
    <property type="match status" value="1"/>
</dbReference>
<feature type="chain" id="PRO_5001638933" description="LysM domain-containing protein" evidence="8">
    <location>
        <begin position="24"/>
        <end position="217"/>
    </location>
</feature>
<accession>A0A067JRX0</accession>
<evidence type="ECO:0000313" key="10">
    <source>
        <dbReference type="EMBL" id="KDP26642.1"/>
    </source>
</evidence>
<dbReference type="InterPro" id="IPR044812">
    <property type="entry name" value="CERK1/LYK3-like"/>
</dbReference>
<dbReference type="PROSITE" id="PS51782">
    <property type="entry name" value="LYSM"/>
    <property type="match status" value="1"/>
</dbReference>
<evidence type="ECO:0000313" key="11">
    <source>
        <dbReference type="Proteomes" id="UP000027138"/>
    </source>
</evidence>
<evidence type="ECO:0000256" key="7">
    <source>
        <dbReference type="ARBA" id="ARBA00023157"/>
    </source>
</evidence>
<evidence type="ECO:0000256" key="1">
    <source>
        <dbReference type="ARBA" id="ARBA00004162"/>
    </source>
</evidence>
<dbReference type="Proteomes" id="UP000027138">
    <property type="component" value="Unassembled WGS sequence"/>
</dbReference>
<keyword evidence="5" id="KW-1133">Transmembrane helix</keyword>
<dbReference type="Gene3D" id="3.10.350.10">
    <property type="entry name" value="LysM domain"/>
    <property type="match status" value="1"/>
</dbReference>
<protein>
    <recommendedName>
        <fullName evidence="9">LysM domain-containing protein</fullName>
    </recommendedName>
</protein>
<keyword evidence="4 8" id="KW-0732">Signal</keyword>
<dbReference type="PANTHER" id="PTHR46204:SF8">
    <property type="entry name" value="PROTEIN KINASE DOMAIN-CONTAINING PROTEIN"/>
    <property type="match status" value="1"/>
</dbReference>
<sequence length="217" mass="24102">MASRNLLPYLLPLLATLLSQAFAFPDNMYPFNCLLTTSNCNSLLYHINKGLEKEQIASFYNVSTTQIFPVFRGDQQDYFIAISSSCKNINGTRAYFYDAPYTVQENDTFFEVSEQIYSGQAWRVGDEESKFIVGNVVTMHLLSGCAESNSQVVATYTVQQNDTISYIANTLSSTVSGIVEMNSALIKDPNLLNVGWVLFVPIEQPEPIAPAPSPTYA</sequence>
<dbReference type="STRING" id="180498.A0A067JRX0"/>
<organism evidence="10 11">
    <name type="scientific">Jatropha curcas</name>
    <name type="common">Barbados nut</name>
    <dbReference type="NCBI Taxonomy" id="180498"/>
    <lineage>
        <taxon>Eukaryota</taxon>
        <taxon>Viridiplantae</taxon>
        <taxon>Streptophyta</taxon>
        <taxon>Embryophyta</taxon>
        <taxon>Tracheophyta</taxon>
        <taxon>Spermatophyta</taxon>
        <taxon>Magnoliopsida</taxon>
        <taxon>eudicotyledons</taxon>
        <taxon>Gunneridae</taxon>
        <taxon>Pentapetalae</taxon>
        <taxon>rosids</taxon>
        <taxon>fabids</taxon>
        <taxon>Malpighiales</taxon>
        <taxon>Euphorbiaceae</taxon>
        <taxon>Crotonoideae</taxon>
        <taxon>Jatropheae</taxon>
        <taxon>Jatropha</taxon>
    </lineage>
</organism>
<keyword evidence="3" id="KW-0812">Transmembrane</keyword>
<dbReference type="InterPro" id="IPR018392">
    <property type="entry name" value="LysM"/>
</dbReference>
<keyword evidence="11" id="KW-1185">Reference proteome</keyword>
<evidence type="ECO:0000256" key="8">
    <source>
        <dbReference type="SAM" id="SignalP"/>
    </source>
</evidence>
<evidence type="ECO:0000256" key="4">
    <source>
        <dbReference type="ARBA" id="ARBA00022729"/>
    </source>
</evidence>
<gene>
    <name evidence="10" type="ORF">JCGZ_17800</name>
</gene>
<evidence type="ECO:0000259" key="9">
    <source>
        <dbReference type="PROSITE" id="PS51782"/>
    </source>
</evidence>
<name>A0A067JRX0_JATCU</name>
<keyword evidence="6" id="KW-0472">Membrane</keyword>
<dbReference type="InterPro" id="IPR036779">
    <property type="entry name" value="LysM_dom_sf"/>
</dbReference>
<dbReference type="CDD" id="cd00118">
    <property type="entry name" value="LysM"/>
    <property type="match status" value="1"/>
</dbReference>
<comment type="subcellular location">
    <subcellularLocation>
        <location evidence="1">Cell membrane</location>
        <topology evidence="1">Single-pass membrane protein</topology>
    </subcellularLocation>
</comment>
<dbReference type="AlphaFoldDB" id="A0A067JRX0"/>
<dbReference type="PANTHER" id="PTHR46204">
    <property type="entry name" value="CHITIN ELICITOR RECEPTOR KINASE 1-RELATED"/>
    <property type="match status" value="1"/>
</dbReference>
<dbReference type="GO" id="GO:0045087">
    <property type="term" value="P:innate immune response"/>
    <property type="evidence" value="ECO:0007669"/>
    <property type="project" value="InterPro"/>
</dbReference>